<evidence type="ECO:0000256" key="3">
    <source>
        <dbReference type="ARBA" id="ARBA00022553"/>
    </source>
</evidence>
<evidence type="ECO:0000256" key="4">
    <source>
        <dbReference type="ARBA" id="ARBA00022679"/>
    </source>
</evidence>
<dbReference type="InterPro" id="IPR050428">
    <property type="entry name" value="TCS_sensor_his_kinase"/>
</dbReference>
<dbReference type="GO" id="GO:0005886">
    <property type="term" value="C:plasma membrane"/>
    <property type="evidence" value="ECO:0007669"/>
    <property type="project" value="TreeGrafter"/>
</dbReference>
<dbReference type="InterPro" id="IPR003594">
    <property type="entry name" value="HATPase_dom"/>
</dbReference>
<comment type="catalytic activity">
    <reaction evidence="1">
        <text>ATP + protein L-histidine = ADP + protein N-phospho-L-histidine.</text>
        <dbReference type="EC" id="2.7.13.3"/>
    </reaction>
</comment>
<dbReference type="SUPFAM" id="SSF47384">
    <property type="entry name" value="Homodimeric domain of signal transducing histidine kinase"/>
    <property type="match status" value="1"/>
</dbReference>
<dbReference type="SMART" id="SM00387">
    <property type="entry name" value="HATPase_c"/>
    <property type="match status" value="1"/>
</dbReference>
<keyword evidence="7 8" id="KW-1133">Transmembrane helix</keyword>
<gene>
    <name evidence="10" type="ORF">BXP70_19980</name>
</gene>
<dbReference type="PANTHER" id="PTHR45436">
    <property type="entry name" value="SENSOR HISTIDINE KINASE YKOH"/>
    <property type="match status" value="1"/>
</dbReference>
<organism evidence="10 11">
    <name type="scientific">Hymenobacter crusticola</name>
    <dbReference type="NCBI Taxonomy" id="1770526"/>
    <lineage>
        <taxon>Bacteria</taxon>
        <taxon>Pseudomonadati</taxon>
        <taxon>Bacteroidota</taxon>
        <taxon>Cytophagia</taxon>
        <taxon>Cytophagales</taxon>
        <taxon>Hymenobacteraceae</taxon>
        <taxon>Hymenobacter</taxon>
    </lineage>
</organism>
<name>A0A243W945_9BACT</name>
<dbReference type="Pfam" id="PF02518">
    <property type="entry name" value="HATPase_c"/>
    <property type="match status" value="1"/>
</dbReference>
<dbReference type="InterPro" id="IPR036890">
    <property type="entry name" value="HATPase_C_sf"/>
</dbReference>
<dbReference type="EC" id="2.7.13.3" evidence="2"/>
<dbReference type="Gene3D" id="3.30.565.10">
    <property type="entry name" value="Histidine kinase-like ATPase, C-terminal domain"/>
    <property type="match status" value="1"/>
</dbReference>
<evidence type="ECO:0000256" key="5">
    <source>
        <dbReference type="ARBA" id="ARBA00022692"/>
    </source>
</evidence>
<dbReference type="InterPro" id="IPR036097">
    <property type="entry name" value="HisK_dim/P_sf"/>
</dbReference>
<dbReference type="EMBL" id="MTSE01000013">
    <property type="protein sequence ID" value="OUJ71907.1"/>
    <property type="molecule type" value="Genomic_DNA"/>
</dbReference>
<evidence type="ECO:0000313" key="10">
    <source>
        <dbReference type="EMBL" id="OUJ71907.1"/>
    </source>
</evidence>
<dbReference type="PANTHER" id="PTHR45436:SF5">
    <property type="entry name" value="SENSOR HISTIDINE KINASE TRCS"/>
    <property type="match status" value="1"/>
</dbReference>
<feature type="transmembrane region" description="Helical" evidence="8">
    <location>
        <begin position="9"/>
        <end position="27"/>
    </location>
</feature>
<evidence type="ECO:0000256" key="8">
    <source>
        <dbReference type="SAM" id="Phobius"/>
    </source>
</evidence>
<accession>A0A243W945</accession>
<sequence>MKLLTATNRYYLGLSVGLFVLCGLLFYEGLQRALRHEVDEQLLNQQAFILRKAKLSGTASVLPFAEPPRIYRTRPPKLGFSDTLLLDVLDQALVPHRQLAFAVPEPTGTRWVTLRKSLLETEDILELVVAVLGLMLALLLLGVVGLNRWLAGRLWAPFRHTLVALRHYDLAQHQPLRLPNSSIAEFAELNQALTQMSARLEADYQTLKEFTENAAHETQTPLAIMQAKLEQLMQLPASADPAAAPLLGDLYGATLRLSRLHQGLTLLSKIENRQFPGAVPIRLDQLLTEKLHHLRDFTEAKELQVTLALPSVPTLHLHPALADSLVGNLLQNAVRHNLRGGELRVTLTAEALEVLNSGPALPSGNHPEQFFERFRKLRNTSDSPGLGLSIVQQICAYYSFGLSYQVTSEPVRHVVRVRF</sequence>
<evidence type="ECO:0000256" key="1">
    <source>
        <dbReference type="ARBA" id="ARBA00000085"/>
    </source>
</evidence>
<dbReference type="RefSeq" id="WP_179197760.1">
    <property type="nucleotide sequence ID" value="NZ_MTSE01000013.1"/>
</dbReference>
<keyword evidence="3" id="KW-0597">Phosphoprotein</keyword>
<proteinExistence type="predicted"/>
<dbReference type="InterPro" id="IPR003661">
    <property type="entry name" value="HisK_dim/P_dom"/>
</dbReference>
<keyword evidence="5 8" id="KW-0812">Transmembrane</keyword>
<dbReference type="Gene3D" id="1.10.287.130">
    <property type="match status" value="1"/>
</dbReference>
<comment type="caution">
    <text evidence="10">The sequence shown here is derived from an EMBL/GenBank/DDBJ whole genome shotgun (WGS) entry which is preliminary data.</text>
</comment>
<keyword evidence="8" id="KW-0472">Membrane</keyword>
<evidence type="ECO:0000256" key="6">
    <source>
        <dbReference type="ARBA" id="ARBA00022777"/>
    </source>
</evidence>
<evidence type="ECO:0000256" key="2">
    <source>
        <dbReference type="ARBA" id="ARBA00012438"/>
    </source>
</evidence>
<dbReference type="GO" id="GO:0000155">
    <property type="term" value="F:phosphorelay sensor kinase activity"/>
    <property type="evidence" value="ECO:0007669"/>
    <property type="project" value="InterPro"/>
</dbReference>
<dbReference type="PROSITE" id="PS50109">
    <property type="entry name" value="HIS_KIN"/>
    <property type="match status" value="1"/>
</dbReference>
<feature type="transmembrane region" description="Helical" evidence="8">
    <location>
        <begin position="124"/>
        <end position="146"/>
    </location>
</feature>
<dbReference type="SUPFAM" id="SSF55874">
    <property type="entry name" value="ATPase domain of HSP90 chaperone/DNA topoisomerase II/histidine kinase"/>
    <property type="match status" value="1"/>
</dbReference>
<evidence type="ECO:0000256" key="7">
    <source>
        <dbReference type="ARBA" id="ARBA00022989"/>
    </source>
</evidence>
<keyword evidence="6" id="KW-0418">Kinase</keyword>
<protein>
    <recommendedName>
        <fullName evidence="2">histidine kinase</fullName>
        <ecNumber evidence="2">2.7.13.3</ecNumber>
    </recommendedName>
</protein>
<reference evidence="10 11" key="1">
    <citation type="submission" date="2017-01" db="EMBL/GenBank/DDBJ databases">
        <title>A new Hymenobacter.</title>
        <authorList>
            <person name="Liang Y."/>
            <person name="Feng F."/>
        </authorList>
    </citation>
    <scope>NUCLEOTIDE SEQUENCE [LARGE SCALE GENOMIC DNA]</scope>
    <source>
        <strain evidence="10">MIMBbqt21</strain>
    </source>
</reference>
<evidence type="ECO:0000313" key="11">
    <source>
        <dbReference type="Proteomes" id="UP000194873"/>
    </source>
</evidence>
<evidence type="ECO:0000259" key="9">
    <source>
        <dbReference type="PROSITE" id="PS50109"/>
    </source>
</evidence>
<dbReference type="SMART" id="SM00388">
    <property type="entry name" value="HisKA"/>
    <property type="match status" value="1"/>
</dbReference>
<dbReference type="InterPro" id="IPR005467">
    <property type="entry name" value="His_kinase_dom"/>
</dbReference>
<dbReference type="AlphaFoldDB" id="A0A243W945"/>
<keyword evidence="11" id="KW-1185">Reference proteome</keyword>
<feature type="domain" description="Histidine kinase" evidence="9">
    <location>
        <begin position="213"/>
        <end position="419"/>
    </location>
</feature>
<keyword evidence="4" id="KW-0808">Transferase</keyword>
<dbReference type="Proteomes" id="UP000194873">
    <property type="component" value="Unassembled WGS sequence"/>
</dbReference>